<dbReference type="EMBL" id="JFAX01000003">
    <property type="protein sequence ID" value="EXI68892.1"/>
    <property type="molecule type" value="Genomic_DNA"/>
</dbReference>
<evidence type="ECO:0000313" key="2">
    <source>
        <dbReference type="Proteomes" id="UP000020218"/>
    </source>
</evidence>
<gene>
    <name evidence="1" type="ORF">AW08_00717</name>
</gene>
<organism evidence="1 2">
    <name type="scientific">Candidatus Accumulibacter adjunctus</name>
    <dbReference type="NCBI Taxonomy" id="1454001"/>
    <lineage>
        <taxon>Bacteria</taxon>
        <taxon>Pseudomonadati</taxon>
        <taxon>Pseudomonadota</taxon>
        <taxon>Betaproteobacteria</taxon>
        <taxon>Candidatus Accumulibacter</taxon>
    </lineage>
</organism>
<dbReference type="PATRIC" id="fig|1454001.3.peg.893"/>
<comment type="caution">
    <text evidence="1">The sequence shown here is derived from an EMBL/GenBank/DDBJ whole genome shotgun (WGS) entry which is preliminary data.</text>
</comment>
<sequence>MELRAQPVSALVEYLAKQGLDRNDAYERCQEAGGYLERVRHTLLAVAPAVPEWAAPAVGVTVAAAILIGEWDESYETDKAVVSAIAGVDYEQFVRAVTPFQSGPSPLISCAGTVWKVYARPTAWKLLEPALTTRQLEALLQSAHDVLLEPDPRFELAPEERWMANVHGKRRAHSSHLRNALAAGLLHAAALGRDDAACYAGRRAQSWIDGACYRLFEKRSEPGFWRRIRGELRELAEAAPDQFLTALEADLSQAEPQVCDMFEDEGEHGACLHADLLWALELLAWAPEYVGRVALVLAALAERDPGGRWANRPHSSLAEMLLPLQPQCSATAPERKKLLTLITQRFPKAGWNLGKALMPSQTAIITPAARPKLRGWAPEAERKPVLRVDYWAEIQDISERLLELAGKDAERWHFLLSSLNSFMPPLKERALRGAEELDRHIEGDNRLLFWTLLRKLLHHHNQFCAKEEVEWVYPREILDRLEAIYARLTPEDPISQLAWLFAFHVERPTDVALDWREEQEKISAAQAATAETLASLDLYALVAALPRFENHRMLGYCLGRSSRAETIEPVLLRRCAASAVEQERDLARGFSAARYVVDPGGFLRRWCSRESPDFISEHAAATMLQGLPASPEIWDAVEAVGPLCRESFWKEAYIHLFDRPRQAEQAARNLLSVGRALAAIDLLATNTKNGWLAGDGDMRLVVEVLEAGVAEANANPTHGQRVAYDIARLIKALADSKRLDLGELMHLEWIYFGVLEHQAQHDLVIYQHLISDPALLLQVIALIYIPEGESREGRPEPSEGERAAAAQAWRILHEWKPFAGTSPRAMPSSEELAAIVERVRTLAMERRHSGIVDDHLGKALATSPLGTDGVWPHESVREVLERNSSKALADGFVAGKRNLRGVTSRSPGDGGEQERQLAAQYETWQRALAVSHPRTSALLGRLAEGYRSEATLEDVEVLKR</sequence>
<accession>A0A011NW94</accession>
<dbReference type="AlphaFoldDB" id="A0A011NW94"/>
<proteinExistence type="predicted"/>
<evidence type="ECO:0000313" key="1">
    <source>
        <dbReference type="EMBL" id="EXI68892.1"/>
    </source>
</evidence>
<name>A0A011NW94_9PROT</name>
<keyword evidence="2" id="KW-1185">Reference proteome</keyword>
<reference evidence="1" key="1">
    <citation type="submission" date="2014-02" db="EMBL/GenBank/DDBJ databases">
        <title>Expanding our view of genomic diversity in Candidatus Accumulibacter clades.</title>
        <authorList>
            <person name="Skennerton C.T."/>
            <person name="Barr J.J."/>
            <person name="Slater F.R."/>
            <person name="Bond P.L."/>
            <person name="Tyson G.W."/>
        </authorList>
    </citation>
    <scope>NUCLEOTIDE SEQUENCE [LARGE SCALE GENOMIC DNA]</scope>
</reference>
<dbReference type="Proteomes" id="UP000020218">
    <property type="component" value="Unassembled WGS sequence"/>
</dbReference>
<protein>
    <submittedName>
        <fullName evidence="1">Plasmid maintenance system antidote protein</fullName>
    </submittedName>
</protein>